<dbReference type="OrthoDB" id="9803188at2"/>
<dbReference type="InterPro" id="IPR011010">
    <property type="entry name" value="DNA_brk_join_enz"/>
</dbReference>
<dbReference type="Proteomes" id="UP000245998">
    <property type="component" value="Unassembled WGS sequence"/>
</dbReference>
<evidence type="ECO:0000313" key="6">
    <source>
        <dbReference type="Proteomes" id="UP000245998"/>
    </source>
</evidence>
<organism evidence="5 6">
    <name type="scientific">Pueribacillus theae</name>
    <dbReference type="NCBI Taxonomy" id="2171751"/>
    <lineage>
        <taxon>Bacteria</taxon>
        <taxon>Bacillati</taxon>
        <taxon>Bacillota</taxon>
        <taxon>Bacilli</taxon>
        <taxon>Bacillales</taxon>
        <taxon>Bacillaceae</taxon>
        <taxon>Pueribacillus</taxon>
    </lineage>
</organism>
<dbReference type="Pfam" id="PF00589">
    <property type="entry name" value="Phage_integrase"/>
    <property type="match status" value="1"/>
</dbReference>
<dbReference type="GO" id="GO:0006310">
    <property type="term" value="P:DNA recombination"/>
    <property type="evidence" value="ECO:0007669"/>
    <property type="project" value="UniProtKB-KW"/>
</dbReference>
<dbReference type="EMBL" id="QCZG01000050">
    <property type="protein sequence ID" value="PWA07596.1"/>
    <property type="molecule type" value="Genomic_DNA"/>
</dbReference>
<keyword evidence="6" id="KW-1185">Reference proteome</keyword>
<name>A0A2U1JQY4_9BACI</name>
<dbReference type="InterPro" id="IPR002104">
    <property type="entry name" value="Integrase_catalytic"/>
</dbReference>
<protein>
    <recommendedName>
        <fullName evidence="4">Tyr recombinase domain-containing protein</fullName>
    </recommendedName>
</protein>
<evidence type="ECO:0000256" key="3">
    <source>
        <dbReference type="ARBA" id="ARBA00023172"/>
    </source>
</evidence>
<dbReference type="InterPro" id="IPR013762">
    <property type="entry name" value="Integrase-like_cat_sf"/>
</dbReference>
<evidence type="ECO:0000256" key="2">
    <source>
        <dbReference type="ARBA" id="ARBA00022908"/>
    </source>
</evidence>
<dbReference type="RefSeq" id="WP_116556006.1">
    <property type="nucleotide sequence ID" value="NZ_QCZG01000050.1"/>
</dbReference>
<dbReference type="PANTHER" id="PTHR30629:SF2">
    <property type="entry name" value="PROPHAGE INTEGRASE INTS-RELATED"/>
    <property type="match status" value="1"/>
</dbReference>
<dbReference type="PANTHER" id="PTHR30629">
    <property type="entry name" value="PROPHAGE INTEGRASE"/>
    <property type="match status" value="1"/>
</dbReference>
<dbReference type="GO" id="GO:0003677">
    <property type="term" value="F:DNA binding"/>
    <property type="evidence" value="ECO:0007669"/>
    <property type="project" value="InterPro"/>
</dbReference>
<keyword evidence="3" id="KW-0233">DNA recombination</keyword>
<keyword evidence="2" id="KW-0229">DNA integration</keyword>
<gene>
    <name evidence="5" type="ORF">DCC39_16525</name>
</gene>
<dbReference type="GO" id="GO:0015074">
    <property type="term" value="P:DNA integration"/>
    <property type="evidence" value="ECO:0007669"/>
    <property type="project" value="UniProtKB-KW"/>
</dbReference>
<dbReference type="Gene3D" id="1.10.443.10">
    <property type="entry name" value="Intergrase catalytic core"/>
    <property type="match status" value="1"/>
</dbReference>
<dbReference type="InterPro" id="IPR050808">
    <property type="entry name" value="Phage_Integrase"/>
</dbReference>
<sequence>MFSKGLILDKENDFVFISRFGTPIASNTINSAFSKIYQYAKKEKLAIKRITPHGLRHTHATVLINQGTPDKIVADRLGNTPAMINSVYAHPLQEFENQAVIDFSNTLAGAKIGAK</sequence>
<evidence type="ECO:0000259" key="4">
    <source>
        <dbReference type="PROSITE" id="PS51898"/>
    </source>
</evidence>
<proteinExistence type="inferred from homology"/>
<dbReference type="SUPFAM" id="SSF56349">
    <property type="entry name" value="DNA breaking-rejoining enzymes"/>
    <property type="match status" value="1"/>
</dbReference>
<evidence type="ECO:0000256" key="1">
    <source>
        <dbReference type="ARBA" id="ARBA00008857"/>
    </source>
</evidence>
<dbReference type="PROSITE" id="PS51898">
    <property type="entry name" value="TYR_RECOMBINASE"/>
    <property type="match status" value="1"/>
</dbReference>
<accession>A0A2U1JQY4</accession>
<comment type="caution">
    <text evidence="5">The sequence shown here is derived from an EMBL/GenBank/DDBJ whole genome shotgun (WGS) entry which is preliminary data.</text>
</comment>
<dbReference type="AlphaFoldDB" id="A0A2U1JQY4"/>
<feature type="domain" description="Tyr recombinase" evidence="4">
    <location>
        <begin position="1"/>
        <end position="102"/>
    </location>
</feature>
<comment type="similarity">
    <text evidence="1">Belongs to the 'phage' integrase family.</text>
</comment>
<reference evidence="5 6" key="1">
    <citation type="submission" date="2018-04" db="EMBL/GenBank/DDBJ databases">
        <title>Camelliibacillus theae gen. nov., sp. nov., isolated from Pu'er tea.</title>
        <authorList>
            <person name="Niu L."/>
        </authorList>
    </citation>
    <scope>NUCLEOTIDE SEQUENCE [LARGE SCALE GENOMIC DNA]</scope>
    <source>
        <strain evidence="5 6">T8</strain>
    </source>
</reference>
<evidence type="ECO:0000313" key="5">
    <source>
        <dbReference type="EMBL" id="PWA07596.1"/>
    </source>
</evidence>